<dbReference type="eggNOG" id="ENOG5032E6D">
    <property type="taxonomic scope" value="Bacteria"/>
</dbReference>
<accession>R2QZ91</accession>
<reference evidence="4 6" key="2">
    <citation type="submission" date="2013-03" db="EMBL/GenBank/DDBJ databases">
        <title>The Genome Sequence of Enterococcus malodoratus ATCC_43197 (PacBio/Illumina hybrid assembly).</title>
        <authorList>
            <consortium name="The Broad Institute Genomics Platform"/>
            <consortium name="The Broad Institute Genome Sequencing Center for Infectious Disease"/>
            <person name="Earl A."/>
            <person name="Russ C."/>
            <person name="Gilmore M."/>
            <person name="Surin D."/>
            <person name="Walker B."/>
            <person name="Young S."/>
            <person name="Zeng Q."/>
            <person name="Gargeya S."/>
            <person name="Fitzgerald M."/>
            <person name="Haas B."/>
            <person name="Abouelleil A."/>
            <person name="Allen A.W."/>
            <person name="Alvarado L."/>
            <person name="Arachchi H.M."/>
            <person name="Berlin A.M."/>
            <person name="Chapman S.B."/>
            <person name="Gainer-Dewar J."/>
            <person name="Goldberg J."/>
            <person name="Griggs A."/>
            <person name="Gujja S."/>
            <person name="Hansen M."/>
            <person name="Howarth C."/>
            <person name="Imamovic A."/>
            <person name="Ireland A."/>
            <person name="Larimer J."/>
            <person name="McCowan C."/>
            <person name="Murphy C."/>
            <person name="Pearson M."/>
            <person name="Poon T.W."/>
            <person name="Priest M."/>
            <person name="Roberts A."/>
            <person name="Saif S."/>
            <person name="Shea T."/>
            <person name="Sisk P."/>
            <person name="Sykes S."/>
            <person name="Wortman J."/>
            <person name="Nusbaum C."/>
            <person name="Birren B."/>
        </authorList>
    </citation>
    <scope>NUCLEOTIDE SEQUENCE [LARGE SCALE GENOMIC DNA]</scope>
    <source>
        <strain evidence="4 6">ATCC 43197</strain>
    </source>
</reference>
<dbReference type="AlphaFoldDB" id="R2QZ91"/>
<keyword evidence="2" id="KW-0732">Signal</keyword>
<evidence type="ECO:0000313" key="3">
    <source>
        <dbReference type="EMBL" id="EOH76745.1"/>
    </source>
</evidence>
<feature type="chain" id="PRO_5004354903" description="WxL domain-containing protein" evidence="2">
    <location>
        <begin position="30"/>
        <end position="205"/>
    </location>
</feature>
<organism evidence="3 5">
    <name type="scientific">Enterococcus malodoratus ATCC 43197</name>
    <dbReference type="NCBI Taxonomy" id="1158601"/>
    <lineage>
        <taxon>Bacteria</taxon>
        <taxon>Bacillati</taxon>
        <taxon>Bacillota</taxon>
        <taxon>Bacilli</taxon>
        <taxon>Lactobacillales</taxon>
        <taxon>Enterococcaceae</taxon>
        <taxon>Enterococcus</taxon>
    </lineage>
</organism>
<dbReference type="EMBL" id="AJAK01000017">
    <property type="protein sequence ID" value="EOH76745.1"/>
    <property type="molecule type" value="Genomic_DNA"/>
</dbReference>
<reference evidence="3 5" key="1">
    <citation type="submission" date="2013-02" db="EMBL/GenBank/DDBJ databases">
        <title>The Genome Sequence of Enterococcus malodoratus ATCC_43197.</title>
        <authorList>
            <consortium name="The Broad Institute Genome Sequencing Platform"/>
            <consortium name="The Broad Institute Genome Sequencing Center for Infectious Disease"/>
            <person name="Earl A.M."/>
            <person name="Gilmore M.S."/>
            <person name="Lebreton F."/>
            <person name="Walker B."/>
            <person name="Young S.K."/>
            <person name="Zeng Q."/>
            <person name="Gargeya S."/>
            <person name="Fitzgerald M."/>
            <person name="Haas B."/>
            <person name="Abouelleil A."/>
            <person name="Alvarado L."/>
            <person name="Arachchi H.M."/>
            <person name="Berlin A.M."/>
            <person name="Chapman S.B."/>
            <person name="Dewar J."/>
            <person name="Goldberg J."/>
            <person name="Griggs A."/>
            <person name="Gujja S."/>
            <person name="Hansen M."/>
            <person name="Howarth C."/>
            <person name="Imamovic A."/>
            <person name="Larimer J."/>
            <person name="McCowan C."/>
            <person name="Murphy C."/>
            <person name="Neiman D."/>
            <person name="Pearson M."/>
            <person name="Priest M."/>
            <person name="Roberts A."/>
            <person name="Saif S."/>
            <person name="Shea T."/>
            <person name="Sisk P."/>
            <person name="Sykes S."/>
            <person name="Wortman J."/>
            <person name="Nusbaum C."/>
            <person name="Birren B."/>
        </authorList>
    </citation>
    <scope>NUCLEOTIDE SEQUENCE [LARGE SCALE GENOMIC DNA]</scope>
    <source>
        <strain evidence="3 5">ATCC 43197</strain>
    </source>
</reference>
<dbReference type="OrthoDB" id="31383at81852"/>
<protein>
    <recommendedName>
        <fullName evidence="7">WxL domain-containing protein</fullName>
    </recommendedName>
</protein>
<keyword evidence="6" id="KW-1185">Reference proteome</keyword>
<name>R2QZ91_9ENTE</name>
<evidence type="ECO:0000313" key="6">
    <source>
        <dbReference type="Proteomes" id="UP000014148"/>
    </source>
</evidence>
<dbReference type="STRING" id="71451.RV07_GL001108"/>
<evidence type="ECO:0000256" key="2">
    <source>
        <dbReference type="SAM" id="SignalP"/>
    </source>
</evidence>
<gene>
    <name evidence="4" type="ORF">I585_04384</name>
    <name evidence="3" type="ORF">UAI_02420</name>
</gene>
<comment type="caution">
    <text evidence="3">The sequence shown here is derived from an EMBL/GenBank/DDBJ whole genome shotgun (WGS) entry which is preliminary data.</text>
</comment>
<evidence type="ECO:0000313" key="4">
    <source>
        <dbReference type="EMBL" id="EOT63554.1"/>
    </source>
</evidence>
<feature type="compositionally biased region" description="Acidic residues" evidence="1">
    <location>
        <begin position="64"/>
        <end position="74"/>
    </location>
</feature>
<feature type="signal peptide" evidence="2">
    <location>
        <begin position="1"/>
        <end position="29"/>
    </location>
</feature>
<dbReference type="EMBL" id="ASWA01000005">
    <property type="protein sequence ID" value="EOT63554.1"/>
    <property type="molecule type" value="Genomic_DNA"/>
</dbReference>
<dbReference type="Proteomes" id="UP000014148">
    <property type="component" value="Unassembled WGS sequence"/>
</dbReference>
<dbReference type="Proteomes" id="UP000013783">
    <property type="component" value="Unassembled WGS sequence"/>
</dbReference>
<feature type="region of interest" description="Disordered" evidence="1">
    <location>
        <begin position="51"/>
        <end position="74"/>
    </location>
</feature>
<evidence type="ECO:0008006" key="7">
    <source>
        <dbReference type="Google" id="ProtNLM"/>
    </source>
</evidence>
<evidence type="ECO:0000313" key="5">
    <source>
        <dbReference type="Proteomes" id="UP000013783"/>
    </source>
</evidence>
<proteinExistence type="predicted"/>
<evidence type="ECO:0000256" key="1">
    <source>
        <dbReference type="SAM" id="MobiDB-lite"/>
    </source>
</evidence>
<dbReference type="PATRIC" id="fig|1158601.3.peg.2380"/>
<sequence>MKITKISGFVAYAALGLSLVSLSGIDAYAWTGGAEDPNTVYDQVTETEEATVSANGEFKQFDPTDPEGPDPEEPTDWIDVMVPTSTDFAQTDATPNGIVAPLYKVTNNSAKGVKISVKDFQDTNTAESAKVPELGLKIENKAAGISIPVVEQGKPIAAVTELATITKKGDAMTFTYSGNVGAGFQFSDVAVKPIYSLVLQLETIN</sequence>
<dbReference type="RefSeq" id="WP_010741236.1">
    <property type="nucleotide sequence ID" value="NZ_KB946250.1"/>
</dbReference>